<evidence type="ECO:0000313" key="1">
    <source>
        <dbReference type="EMBL" id="KYO25521.1"/>
    </source>
</evidence>
<dbReference type="Proteomes" id="UP000050525">
    <property type="component" value="Unassembled WGS sequence"/>
</dbReference>
<reference evidence="1 2" key="1">
    <citation type="journal article" date="2012" name="Genome Biol.">
        <title>Sequencing three crocodilian genomes to illuminate the evolution of archosaurs and amniotes.</title>
        <authorList>
            <person name="St John J.A."/>
            <person name="Braun E.L."/>
            <person name="Isberg S.R."/>
            <person name="Miles L.G."/>
            <person name="Chong A.Y."/>
            <person name="Gongora J."/>
            <person name="Dalzell P."/>
            <person name="Moran C."/>
            <person name="Bed'hom B."/>
            <person name="Abzhanov A."/>
            <person name="Burgess S.C."/>
            <person name="Cooksey A.M."/>
            <person name="Castoe T.A."/>
            <person name="Crawford N.G."/>
            <person name="Densmore L.D."/>
            <person name="Drew J.C."/>
            <person name="Edwards S.V."/>
            <person name="Faircloth B.C."/>
            <person name="Fujita M.K."/>
            <person name="Greenwold M.J."/>
            <person name="Hoffmann F.G."/>
            <person name="Howard J.M."/>
            <person name="Iguchi T."/>
            <person name="Janes D.E."/>
            <person name="Khan S.Y."/>
            <person name="Kohno S."/>
            <person name="de Koning A.J."/>
            <person name="Lance S.L."/>
            <person name="McCarthy F.M."/>
            <person name="McCormack J.E."/>
            <person name="Merchant M.E."/>
            <person name="Peterson D.G."/>
            <person name="Pollock D.D."/>
            <person name="Pourmand N."/>
            <person name="Raney B.J."/>
            <person name="Roessler K.A."/>
            <person name="Sanford J.R."/>
            <person name="Sawyer R.H."/>
            <person name="Schmidt C.J."/>
            <person name="Triplett E.W."/>
            <person name="Tuberville T.D."/>
            <person name="Venegas-Anaya M."/>
            <person name="Howard J.T."/>
            <person name="Jarvis E.D."/>
            <person name="Guillette L.J.Jr."/>
            <person name="Glenn T.C."/>
            <person name="Green R.E."/>
            <person name="Ray D.A."/>
        </authorList>
    </citation>
    <scope>NUCLEOTIDE SEQUENCE [LARGE SCALE GENOMIC DNA]</scope>
    <source>
        <strain evidence="1">KSC_2009_1</strain>
    </source>
</reference>
<gene>
    <name evidence="1" type="ORF">Y1Q_0023958</name>
</gene>
<organism evidence="1 2">
    <name type="scientific">Alligator mississippiensis</name>
    <name type="common">American alligator</name>
    <dbReference type="NCBI Taxonomy" id="8496"/>
    <lineage>
        <taxon>Eukaryota</taxon>
        <taxon>Metazoa</taxon>
        <taxon>Chordata</taxon>
        <taxon>Craniata</taxon>
        <taxon>Vertebrata</taxon>
        <taxon>Euteleostomi</taxon>
        <taxon>Archelosauria</taxon>
        <taxon>Archosauria</taxon>
        <taxon>Crocodylia</taxon>
        <taxon>Alligatoridae</taxon>
        <taxon>Alligatorinae</taxon>
        <taxon>Alligator</taxon>
    </lineage>
</organism>
<keyword evidence="2" id="KW-1185">Reference proteome</keyword>
<comment type="caution">
    <text evidence="1">The sequence shown here is derived from an EMBL/GenBank/DDBJ whole genome shotgun (WGS) entry which is preliminary data.</text>
</comment>
<proteinExistence type="predicted"/>
<dbReference type="EMBL" id="AKHW03005753">
    <property type="protein sequence ID" value="KYO25521.1"/>
    <property type="molecule type" value="Genomic_DNA"/>
</dbReference>
<dbReference type="AlphaFoldDB" id="A0A151MLT8"/>
<protein>
    <submittedName>
        <fullName evidence="1">Uncharacterized protein</fullName>
    </submittedName>
</protein>
<accession>A0A151MLT8</accession>
<sequence length="87" mass="10173">MVRKKHSFPVHSTSYRHSQLLQPLPVSRNTNSACNTASDRDFLWLVLAPQDSLRLCRHQVLSQRLQGFLIPKPDEIFEWNKRTSQKS</sequence>
<name>A0A151MLT8_ALLMI</name>
<evidence type="ECO:0000313" key="2">
    <source>
        <dbReference type="Proteomes" id="UP000050525"/>
    </source>
</evidence>